<reference evidence="1 2" key="1">
    <citation type="submission" date="2018-12" db="EMBL/GenBank/DDBJ databases">
        <authorList>
            <consortium name="Pathogen Informatics"/>
        </authorList>
    </citation>
    <scope>NUCLEOTIDE SEQUENCE [LARGE SCALE GENOMIC DNA]</scope>
    <source>
        <strain evidence="1 2">NCTC13489</strain>
    </source>
</reference>
<dbReference type="KEGG" id="cant:NCTC13489_02084"/>
<evidence type="ECO:0000313" key="2">
    <source>
        <dbReference type="Proteomes" id="UP000270036"/>
    </source>
</evidence>
<sequence length="59" mass="6425">MMRLIPDEVVSFGDLDIDIISAKAAGVKGYFCKWGGTEPVTSKPDVIINTPSELTNWVV</sequence>
<dbReference type="SUPFAM" id="SSF56784">
    <property type="entry name" value="HAD-like"/>
    <property type="match status" value="1"/>
</dbReference>
<dbReference type="AlphaFoldDB" id="A0A3S4VFR4"/>
<dbReference type="InterPro" id="IPR036412">
    <property type="entry name" value="HAD-like_sf"/>
</dbReference>
<dbReference type="EMBL" id="LR134441">
    <property type="protein sequence ID" value="VEI00380.1"/>
    <property type="molecule type" value="Genomic_DNA"/>
</dbReference>
<evidence type="ECO:0000313" key="1">
    <source>
        <dbReference type="EMBL" id="VEI00380.1"/>
    </source>
</evidence>
<dbReference type="Proteomes" id="UP000270036">
    <property type="component" value="Chromosome"/>
</dbReference>
<dbReference type="InterPro" id="IPR023214">
    <property type="entry name" value="HAD_sf"/>
</dbReference>
<accession>A0A3S4VFR4</accession>
<gene>
    <name evidence="1" type="ORF">NCTC13489_02084</name>
</gene>
<name>A0A3S4VFR4_9FLAO</name>
<protein>
    <submittedName>
        <fullName evidence="1">AHBA synthesis associated protein</fullName>
    </submittedName>
</protein>
<proteinExistence type="predicted"/>
<dbReference type="Gene3D" id="3.40.50.1000">
    <property type="entry name" value="HAD superfamily/HAD-like"/>
    <property type="match status" value="1"/>
</dbReference>
<organism evidence="1 2">
    <name type="scientific">Kaistella antarctica</name>
    <dbReference type="NCBI Taxonomy" id="266748"/>
    <lineage>
        <taxon>Bacteria</taxon>
        <taxon>Pseudomonadati</taxon>
        <taxon>Bacteroidota</taxon>
        <taxon>Flavobacteriia</taxon>
        <taxon>Flavobacteriales</taxon>
        <taxon>Weeksellaceae</taxon>
        <taxon>Chryseobacterium group</taxon>
        <taxon>Kaistella</taxon>
    </lineage>
</organism>